<dbReference type="Pfam" id="PF07690">
    <property type="entry name" value="MFS_1"/>
    <property type="match status" value="1"/>
</dbReference>
<name>A0A1E7Q7Q0_9GAMM</name>
<feature type="transmembrane region" description="Helical" evidence="8">
    <location>
        <begin position="101"/>
        <end position="123"/>
    </location>
</feature>
<feature type="transmembrane region" description="Helical" evidence="8">
    <location>
        <begin position="162"/>
        <end position="184"/>
    </location>
</feature>
<feature type="transmembrane region" description="Helical" evidence="8">
    <location>
        <begin position="12"/>
        <end position="30"/>
    </location>
</feature>
<evidence type="ECO:0000256" key="3">
    <source>
        <dbReference type="ARBA" id="ARBA00022448"/>
    </source>
</evidence>
<keyword evidence="4" id="KW-1003">Cell membrane</keyword>
<dbReference type="InterPro" id="IPR004812">
    <property type="entry name" value="Efflux_drug-R_Bcr/CmlA"/>
</dbReference>
<dbReference type="NCBIfam" id="TIGR00710">
    <property type="entry name" value="efflux_Bcr_CflA"/>
    <property type="match status" value="1"/>
</dbReference>
<proteinExistence type="inferred from homology"/>
<feature type="transmembrane region" description="Helical" evidence="8">
    <location>
        <begin position="135"/>
        <end position="156"/>
    </location>
</feature>
<evidence type="ECO:0000256" key="2">
    <source>
        <dbReference type="ARBA" id="ARBA00006236"/>
    </source>
</evidence>
<evidence type="ECO:0000313" key="11">
    <source>
        <dbReference type="Proteomes" id="UP000242258"/>
    </source>
</evidence>
<organism evidence="10 11">
    <name type="scientific">Rheinheimera salexigens</name>
    <dbReference type="NCBI Taxonomy" id="1628148"/>
    <lineage>
        <taxon>Bacteria</taxon>
        <taxon>Pseudomonadati</taxon>
        <taxon>Pseudomonadota</taxon>
        <taxon>Gammaproteobacteria</taxon>
        <taxon>Chromatiales</taxon>
        <taxon>Chromatiaceae</taxon>
        <taxon>Rheinheimera</taxon>
    </lineage>
</organism>
<comment type="subcellular location">
    <subcellularLocation>
        <location evidence="8">Cell inner membrane</location>
        <topology evidence="8">Multi-pass membrane protein</topology>
    </subcellularLocation>
    <subcellularLocation>
        <location evidence="1">Cell membrane</location>
        <topology evidence="1">Multi-pass membrane protein</topology>
    </subcellularLocation>
</comment>
<keyword evidence="7 8" id="KW-0472">Membrane</keyword>
<comment type="caution">
    <text evidence="10">The sequence shown here is derived from an EMBL/GenBank/DDBJ whole genome shotgun (WGS) entry which is preliminary data.</text>
</comment>
<dbReference type="CDD" id="cd17320">
    <property type="entry name" value="MFS_MdfA_MDR_like"/>
    <property type="match status" value="1"/>
</dbReference>
<gene>
    <name evidence="10" type="ORF">BI198_11635</name>
</gene>
<dbReference type="EMBL" id="MKEK01000001">
    <property type="protein sequence ID" value="OEY70140.1"/>
    <property type="molecule type" value="Genomic_DNA"/>
</dbReference>
<evidence type="ECO:0000256" key="7">
    <source>
        <dbReference type="ARBA" id="ARBA00023136"/>
    </source>
</evidence>
<dbReference type="InterPro" id="IPR020846">
    <property type="entry name" value="MFS_dom"/>
</dbReference>
<keyword evidence="8" id="KW-0997">Cell inner membrane</keyword>
<evidence type="ECO:0000259" key="9">
    <source>
        <dbReference type="PROSITE" id="PS50850"/>
    </source>
</evidence>
<feature type="transmembrane region" description="Helical" evidence="8">
    <location>
        <begin position="50"/>
        <end position="69"/>
    </location>
</feature>
<sequence>MSKTSLAANKLIFLLAAIIATTPLAIDMYLPAMPIIAEQFGSDLSHVQQSISIFLFCYAISQIIAGPLADHIGRRRLAFIGLLGFSFSSYMLAMTDNIESFLIFRSMQALFGAFFSVVIPGVVQQIYRENTAKGMSYLSLIMMMAPLLAPGIGSILLQAHSWRAIFIFLGVYAMIMVLLAMRFLPDAPKPTQRRRKRDILDGYRIIFSNKKARPFLMGTMMSSFAFFCYITAIPFVYLEYYAVSVQAFPFYFAFNVSFVILANIINSRLSVRFGAVKMLTFGMFFGACVAVLLCLVTWFNMPFIYTMLLLGPLMSSLSFIATNSDALVLMRFKEHTGSAAATIGALRFGSGALAGPLLLVLHNGTPLPFTLLMLTALVIVVLTRTKQTKVVV</sequence>
<dbReference type="PROSITE" id="PS50850">
    <property type="entry name" value="MFS"/>
    <property type="match status" value="1"/>
</dbReference>
<evidence type="ECO:0000256" key="1">
    <source>
        <dbReference type="ARBA" id="ARBA00004651"/>
    </source>
</evidence>
<dbReference type="PANTHER" id="PTHR23502">
    <property type="entry name" value="MAJOR FACILITATOR SUPERFAMILY"/>
    <property type="match status" value="1"/>
</dbReference>
<keyword evidence="5 8" id="KW-0812">Transmembrane</keyword>
<dbReference type="SUPFAM" id="SSF103473">
    <property type="entry name" value="MFS general substrate transporter"/>
    <property type="match status" value="1"/>
</dbReference>
<evidence type="ECO:0000256" key="5">
    <source>
        <dbReference type="ARBA" id="ARBA00022692"/>
    </source>
</evidence>
<dbReference type="GO" id="GO:1990961">
    <property type="term" value="P:xenobiotic detoxification by transmembrane export across the plasma membrane"/>
    <property type="evidence" value="ECO:0007669"/>
    <property type="project" value="InterPro"/>
</dbReference>
<keyword evidence="3 8" id="KW-0813">Transport</keyword>
<evidence type="ECO:0000256" key="4">
    <source>
        <dbReference type="ARBA" id="ARBA00022475"/>
    </source>
</evidence>
<dbReference type="OrthoDB" id="9812221at2"/>
<feature type="transmembrane region" description="Helical" evidence="8">
    <location>
        <begin position="278"/>
        <end position="299"/>
    </location>
</feature>
<evidence type="ECO:0000313" key="10">
    <source>
        <dbReference type="EMBL" id="OEY70140.1"/>
    </source>
</evidence>
<dbReference type="AlphaFoldDB" id="A0A1E7Q7Q0"/>
<dbReference type="RefSeq" id="WP_070049694.1">
    <property type="nucleotide sequence ID" value="NZ_CBCSDO010000010.1"/>
</dbReference>
<protein>
    <recommendedName>
        <fullName evidence="8">Bcr/CflA family efflux transporter</fullName>
    </recommendedName>
</protein>
<feature type="transmembrane region" description="Helical" evidence="8">
    <location>
        <begin position="248"/>
        <end position="266"/>
    </location>
</feature>
<dbReference type="Gene3D" id="1.20.1720.10">
    <property type="entry name" value="Multidrug resistance protein D"/>
    <property type="match status" value="1"/>
</dbReference>
<comment type="similarity">
    <text evidence="2 8">Belongs to the major facilitator superfamily. Bcr/CmlA family.</text>
</comment>
<accession>A0A1E7Q7Q0</accession>
<dbReference type="GO" id="GO:0015385">
    <property type="term" value="F:sodium:proton antiporter activity"/>
    <property type="evidence" value="ECO:0007669"/>
    <property type="project" value="TreeGrafter"/>
</dbReference>
<dbReference type="InterPro" id="IPR005829">
    <property type="entry name" value="Sugar_transporter_CS"/>
</dbReference>
<feature type="transmembrane region" description="Helical" evidence="8">
    <location>
        <begin position="367"/>
        <end position="383"/>
    </location>
</feature>
<dbReference type="PROSITE" id="PS00216">
    <property type="entry name" value="SUGAR_TRANSPORT_1"/>
    <property type="match status" value="1"/>
</dbReference>
<keyword evidence="11" id="KW-1185">Reference proteome</keyword>
<feature type="domain" description="Major facilitator superfamily (MFS) profile" evidence="9">
    <location>
        <begin position="11"/>
        <end position="388"/>
    </location>
</feature>
<dbReference type="InterPro" id="IPR036259">
    <property type="entry name" value="MFS_trans_sf"/>
</dbReference>
<evidence type="ECO:0000256" key="8">
    <source>
        <dbReference type="RuleBase" id="RU365088"/>
    </source>
</evidence>
<dbReference type="InterPro" id="IPR011701">
    <property type="entry name" value="MFS"/>
</dbReference>
<reference evidence="11" key="1">
    <citation type="submission" date="2016-09" db="EMBL/GenBank/DDBJ databases">
        <authorList>
            <person name="Wan X."/>
            <person name="Hou S."/>
        </authorList>
    </citation>
    <scope>NUCLEOTIDE SEQUENCE [LARGE SCALE GENOMIC DNA]</scope>
    <source>
        <strain evidence="11">KH87</strain>
    </source>
</reference>
<keyword evidence="6 8" id="KW-1133">Transmembrane helix</keyword>
<dbReference type="PANTHER" id="PTHR23502:SF132">
    <property type="entry name" value="POLYAMINE TRANSPORTER 2-RELATED"/>
    <property type="match status" value="1"/>
</dbReference>
<dbReference type="Proteomes" id="UP000242258">
    <property type="component" value="Unassembled WGS sequence"/>
</dbReference>
<comment type="caution">
    <text evidence="8">Lacks conserved residue(s) required for the propagation of feature annotation.</text>
</comment>
<feature type="transmembrane region" description="Helical" evidence="8">
    <location>
        <begin position="76"/>
        <end position="95"/>
    </location>
</feature>
<dbReference type="GO" id="GO:0042910">
    <property type="term" value="F:xenobiotic transmembrane transporter activity"/>
    <property type="evidence" value="ECO:0007669"/>
    <property type="project" value="InterPro"/>
</dbReference>
<evidence type="ECO:0000256" key="6">
    <source>
        <dbReference type="ARBA" id="ARBA00022989"/>
    </source>
</evidence>
<dbReference type="STRING" id="1628148.BI198_11635"/>
<feature type="transmembrane region" description="Helical" evidence="8">
    <location>
        <begin position="214"/>
        <end position="236"/>
    </location>
</feature>
<dbReference type="GO" id="GO:0005886">
    <property type="term" value="C:plasma membrane"/>
    <property type="evidence" value="ECO:0007669"/>
    <property type="project" value="UniProtKB-SubCell"/>
</dbReference>